<keyword evidence="3" id="KW-0862">Zinc</keyword>
<feature type="domain" description="SWIM-type" evidence="5">
    <location>
        <begin position="42"/>
        <end position="74"/>
    </location>
</feature>
<evidence type="ECO:0000256" key="1">
    <source>
        <dbReference type="ARBA" id="ARBA00022723"/>
    </source>
</evidence>
<dbReference type="InterPro" id="IPR006564">
    <property type="entry name" value="Znf_PMZ"/>
</dbReference>
<proteinExistence type="predicted"/>
<dbReference type="InterPro" id="IPR007527">
    <property type="entry name" value="Znf_SWIM"/>
</dbReference>
<keyword evidence="1" id="KW-0479">Metal-binding</keyword>
<evidence type="ECO:0000256" key="3">
    <source>
        <dbReference type="ARBA" id="ARBA00022833"/>
    </source>
</evidence>
<keyword evidence="7" id="KW-1185">Reference proteome</keyword>
<gene>
    <name evidence="6" type="ORF">Ahy_B05g078944</name>
</gene>
<keyword evidence="2 4" id="KW-0863">Zinc-finger</keyword>
<evidence type="ECO:0000256" key="4">
    <source>
        <dbReference type="PROSITE-ProRule" id="PRU00325"/>
    </source>
</evidence>
<sequence>MWRAAKCTYLAAWEKELMKIRAISEGAYRHLIGILIRGRDKFVADLLKKECTCRKFQMTGLPCPHAVSAINCAKDDIRKYVASCYTKAAYVACYTP</sequence>
<evidence type="ECO:0000256" key="2">
    <source>
        <dbReference type="ARBA" id="ARBA00022771"/>
    </source>
</evidence>
<dbReference type="GO" id="GO:0008270">
    <property type="term" value="F:zinc ion binding"/>
    <property type="evidence" value="ECO:0007669"/>
    <property type="project" value="UniProtKB-KW"/>
</dbReference>
<reference evidence="6 7" key="1">
    <citation type="submission" date="2019-01" db="EMBL/GenBank/DDBJ databases">
        <title>Sequencing of cultivated peanut Arachis hypogaea provides insights into genome evolution and oil improvement.</title>
        <authorList>
            <person name="Chen X."/>
        </authorList>
    </citation>
    <scope>NUCLEOTIDE SEQUENCE [LARGE SCALE GENOMIC DNA]</scope>
    <source>
        <strain evidence="7">cv. Fuhuasheng</strain>
        <tissue evidence="6">Leaves</tissue>
    </source>
</reference>
<evidence type="ECO:0000313" key="6">
    <source>
        <dbReference type="EMBL" id="RYR10515.1"/>
    </source>
</evidence>
<protein>
    <recommendedName>
        <fullName evidence="5">SWIM-type domain-containing protein</fullName>
    </recommendedName>
</protein>
<accession>A0A444Z8L7</accession>
<dbReference type="EMBL" id="SDMP01000015">
    <property type="protein sequence ID" value="RYR10515.1"/>
    <property type="molecule type" value="Genomic_DNA"/>
</dbReference>
<dbReference type="Proteomes" id="UP000289738">
    <property type="component" value="Chromosome B05"/>
</dbReference>
<comment type="caution">
    <text evidence="6">The sequence shown here is derived from an EMBL/GenBank/DDBJ whole genome shotgun (WGS) entry which is preliminary data.</text>
</comment>
<dbReference type="PROSITE" id="PS50966">
    <property type="entry name" value="ZF_SWIM"/>
    <property type="match status" value="1"/>
</dbReference>
<evidence type="ECO:0000313" key="7">
    <source>
        <dbReference type="Proteomes" id="UP000289738"/>
    </source>
</evidence>
<dbReference type="Pfam" id="PF04434">
    <property type="entry name" value="SWIM"/>
    <property type="match status" value="1"/>
</dbReference>
<dbReference type="AlphaFoldDB" id="A0A444Z8L7"/>
<dbReference type="SMART" id="SM00575">
    <property type="entry name" value="ZnF_PMZ"/>
    <property type="match status" value="1"/>
</dbReference>
<name>A0A444Z8L7_ARAHY</name>
<evidence type="ECO:0000259" key="5">
    <source>
        <dbReference type="PROSITE" id="PS50966"/>
    </source>
</evidence>
<organism evidence="6 7">
    <name type="scientific">Arachis hypogaea</name>
    <name type="common">Peanut</name>
    <dbReference type="NCBI Taxonomy" id="3818"/>
    <lineage>
        <taxon>Eukaryota</taxon>
        <taxon>Viridiplantae</taxon>
        <taxon>Streptophyta</taxon>
        <taxon>Embryophyta</taxon>
        <taxon>Tracheophyta</taxon>
        <taxon>Spermatophyta</taxon>
        <taxon>Magnoliopsida</taxon>
        <taxon>eudicotyledons</taxon>
        <taxon>Gunneridae</taxon>
        <taxon>Pentapetalae</taxon>
        <taxon>rosids</taxon>
        <taxon>fabids</taxon>
        <taxon>Fabales</taxon>
        <taxon>Fabaceae</taxon>
        <taxon>Papilionoideae</taxon>
        <taxon>50 kb inversion clade</taxon>
        <taxon>dalbergioids sensu lato</taxon>
        <taxon>Dalbergieae</taxon>
        <taxon>Pterocarpus clade</taxon>
        <taxon>Arachis</taxon>
    </lineage>
</organism>